<feature type="domain" description="PiggyBac transposable element-derived protein 4 C-terminal zinc-finger" evidence="2">
    <location>
        <begin position="525"/>
        <end position="573"/>
    </location>
</feature>
<evidence type="ECO:0000313" key="4">
    <source>
        <dbReference type="EMBL" id="CAH2008833.1"/>
    </source>
</evidence>
<organism evidence="5 6">
    <name type="scientific">Acanthoscelides obtectus</name>
    <name type="common">Bean weevil</name>
    <name type="synonym">Bruchus obtectus</name>
    <dbReference type="NCBI Taxonomy" id="200917"/>
    <lineage>
        <taxon>Eukaryota</taxon>
        <taxon>Metazoa</taxon>
        <taxon>Ecdysozoa</taxon>
        <taxon>Arthropoda</taxon>
        <taxon>Hexapoda</taxon>
        <taxon>Insecta</taxon>
        <taxon>Pterygota</taxon>
        <taxon>Neoptera</taxon>
        <taxon>Endopterygota</taxon>
        <taxon>Coleoptera</taxon>
        <taxon>Polyphaga</taxon>
        <taxon>Cucujiformia</taxon>
        <taxon>Chrysomeloidea</taxon>
        <taxon>Chrysomelidae</taxon>
        <taxon>Bruchinae</taxon>
        <taxon>Bruchini</taxon>
        <taxon>Acanthoscelides</taxon>
    </lineage>
</organism>
<evidence type="ECO:0000259" key="2">
    <source>
        <dbReference type="Pfam" id="PF13842"/>
    </source>
</evidence>
<dbReference type="Proteomes" id="UP001152888">
    <property type="component" value="Unassembled WGS sequence"/>
</dbReference>
<dbReference type="AlphaFoldDB" id="A0A9P0MG02"/>
<proteinExistence type="predicted"/>
<feature type="compositionally biased region" description="Acidic residues" evidence="1">
    <location>
        <begin position="72"/>
        <end position="82"/>
    </location>
</feature>
<accession>A0A9P0MG02</accession>
<feature type="compositionally biased region" description="Basic and acidic residues" evidence="1">
    <location>
        <begin position="16"/>
        <end position="25"/>
    </location>
</feature>
<dbReference type="InterPro" id="IPR032718">
    <property type="entry name" value="PGBD4_Znf_C"/>
</dbReference>
<dbReference type="Pfam" id="PF13842">
    <property type="entry name" value="zf-Tnp_2"/>
    <property type="match status" value="1"/>
</dbReference>
<feature type="region of interest" description="Disordered" evidence="1">
    <location>
        <begin position="1"/>
        <end position="82"/>
    </location>
</feature>
<dbReference type="PANTHER" id="PTHR46599:SF3">
    <property type="entry name" value="PIGGYBAC TRANSPOSABLE ELEMENT-DERIVED PROTEIN 4"/>
    <property type="match status" value="1"/>
</dbReference>
<feature type="compositionally biased region" description="Acidic residues" evidence="1">
    <location>
        <begin position="36"/>
        <end position="53"/>
    </location>
</feature>
<sequence length="578" mass="67016">MADNPIPGPSRPKRPTIRDPKRLTEDEMLSLMFYSDSEEEPYQESDSDWSGAEDAERAIAENDDQPGQVVSDLEEGDPEQMEEEVPLETIVNWLENPPNLKKIPFTGRQELKVGIPGEGKPIDFFKLLADDEFFDLLISQTNDYAELVFLNDRNPGPHSRISRWKPVDKQEISRFLGLIFLMGIIQVPRLRDYWRTDRFYNLAFRNYMSRNRFLVVLRCLHFAHNPQEGEPRPADRLHKVRTLVDFFNHKMFAIYSPQKNLSIDESMLLWRGRLLFRQYIKNKKHKYGVKFYLLTESNGTIMKLQIYTGAADDMGGKGHAANVVLHLASDYLDKGYSIYMDNYYNSVRLARQLLNRMTYCTGTLRAGRKETPGDVSKAKLKVGESVQRYGGHVCVGKWKDKRDVLYITTEHENTLQEVTSTSGNTKMKPTPIAEYNKYMSGIDLQDQIMAYYPSHRKTIRWYKKVGLHIIEMMLYNSFMLYNKFSSPKLSYLDYRHSVIESLLPDPTTSTTAKPTSDDLHLPSKCEVAESGRKLRKRCRWCSQQGIRKDSQYYCAKCPETPGLCLELCFESFHKNIAK</sequence>
<evidence type="ECO:0008006" key="7">
    <source>
        <dbReference type="Google" id="ProtNLM"/>
    </source>
</evidence>
<keyword evidence="6" id="KW-1185">Reference proteome</keyword>
<evidence type="ECO:0000259" key="3">
    <source>
        <dbReference type="Pfam" id="PF13843"/>
    </source>
</evidence>
<feature type="domain" description="PiggyBac transposable element-derived protein" evidence="3">
    <location>
        <begin position="121"/>
        <end position="478"/>
    </location>
</feature>
<dbReference type="OrthoDB" id="6740508at2759"/>
<dbReference type="EMBL" id="CAKOFQ010008118">
    <property type="protein sequence ID" value="CAH2011778.1"/>
    <property type="molecule type" value="Genomic_DNA"/>
</dbReference>
<dbReference type="InterPro" id="IPR029526">
    <property type="entry name" value="PGBD"/>
</dbReference>
<feature type="compositionally biased region" description="Pro residues" evidence="1">
    <location>
        <begin position="1"/>
        <end position="10"/>
    </location>
</feature>
<comment type="caution">
    <text evidence="5">The sequence shown here is derived from an EMBL/GenBank/DDBJ whole genome shotgun (WGS) entry which is preliminary data.</text>
</comment>
<gene>
    <name evidence="4" type="ORF">ACAOBT_LOCUS30472</name>
    <name evidence="5" type="ORF">ACAOBT_LOCUS32406</name>
</gene>
<dbReference type="PANTHER" id="PTHR46599">
    <property type="entry name" value="PIGGYBAC TRANSPOSABLE ELEMENT-DERIVED PROTEIN 4"/>
    <property type="match status" value="1"/>
</dbReference>
<dbReference type="Pfam" id="PF13843">
    <property type="entry name" value="DDE_Tnp_1_7"/>
    <property type="match status" value="1"/>
</dbReference>
<evidence type="ECO:0000256" key="1">
    <source>
        <dbReference type="SAM" id="MobiDB-lite"/>
    </source>
</evidence>
<evidence type="ECO:0000313" key="5">
    <source>
        <dbReference type="EMBL" id="CAH2011778.1"/>
    </source>
</evidence>
<evidence type="ECO:0000313" key="6">
    <source>
        <dbReference type="Proteomes" id="UP001152888"/>
    </source>
</evidence>
<protein>
    <recommendedName>
        <fullName evidence="7">PiggyBac transposable element-derived protein domain-containing protein</fullName>
    </recommendedName>
</protein>
<reference evidence="5" key="1">
    <citation type="submission" date="2022-03" db="EMBL/GenBank/DDBJ databases">
        <authorList>
            <person name="Sayadi A."/>
        </authorList>
    </citation>
    <scope>NUCLEOTIDE SEQUENCE</scope>
</reference>
<name>A0A9P0MG02_ACAOB</name>
<dbReference type="EMBL" id="CAKOFQ010007835">
    <property type="protein sequence ID" value="CAH2008833.1"/>
    <property type="molecule type" value="Genomic_DNA"/>
</dbReference>